<proteinExistence type="predicted"/>
<comment type="caution">
    <text evidence="2">The sequence shown here is derived from an EMBL/GenBank/DDBJ whole genome shotgun (WGS) entry which is preliminary data.</text>
</comment>
<sequence>MTYLFKFFAPMRSLSYIKWNIHMDESAEFCEIENVSFENVHSDNLAEVCCSAASSGSNLLKRKLSGDQCVQPVSLLELENTEPYEKRCSSGKMINETMKEMEFKEGPEFGIQDQGMAVPHSDHHTLPDWEMEKVN</sequence>
<evidence type="ECO:0000313" key="3">
    <source>
        <dbReference type="Proteomes" id="UP000243006"/>
    </source>
</evidence>
<dbReference type="EMBL" id="LVZM01014412">
    <property type="protein sequence ID" value="OUC43648.1"/>
    <property type="molecule type" value="Genomic_DNA"/>
</dbReference>
<name>A0A1Y3EKK4_9BILA</name>
<accession>A0A1Y3EKK4</accession>
<protein>
    <submittedName>
        <fullName evidence="2">Uncharacterized protein</fullName>
    </submittedName>
</protein>
<organism evidence="2 3">
    <name type="scientific">Trichinella nativa</name>
    <dbReference type="NCBI Taxonomy" id="6335"/>
    <lineage>
        <taxon>Eukaryota</taxon>
        <taxon>Metazoa</taxon>
        <taxon>Ecdysozoa</taxon>
        <taxon>Nematoda</taxon>
        <taxon>Enoplea</taxon>
        <taxon>Dorylaimia</taxon>
        <taxon>Trichinellida</taxon>
        <taxon>Trichinellidae</taxon>
        <taxon>Trichinella</taxon>
    </lineage>
</organism>
<dbReference type="Proteomes" id="UP000243006">
    <property type="component" value="Unassembled WGS sequence"/>
</dbReference>
<feature type="region of interest" description="Disordered" evidence="1">
    <location>
        <begin position="112"/>
        <end position="135"/>
    </location>
</feature>
<evidence type="ECO:0000313" key="2">
    <source>
        <dbReference type="EMBL" id="OUC43648.1"/>
    </source>
</evidence>
<reference evidence="2 3" key="1">
    <citation type="submission" date="2015-04" db="EMBL/GenBank/DDBJ databases">
        <title>Draft genome of the roundworm Trichinella nativa.</title>
        <authorList>
            <person name="Mitreva M."/>
        </authorList>
    </citation>
    <scope>NUCLEOTIDE SEQUENCE [LARGE SCALE GENOMIC DNA]</scope>
    <source>
        <strain evidence="2 3">ISS45</strain>
    </source>
</reference>
<dbReference type="AlphaFoldDB" id="A0A1Y3EKK4"/>
<gene>
    <name evidence="2" type="ORF">D917_02461</name>
</gene>
<evidence type="ECO:0000256" key="1">
    <source>
        <dbReference type="SAM" id="MobiDB-lite"/>
    </source>
</evidence>
<feature type="compositionally biased region" description="Basic and acidic residues" evidence="1">
    <location>
        <begin position="120"/>
        <end position="135"/>
    </location>
</feature>